<comment type="caution">
    <text evidence="2">The sequence shown here is derived from an EMBL/GenBank/DDBJ whole genome shotgun (WGS) entry which is preliminary data.</text>
</comment>
<reference evidence="2 3" key="1">
    <citation type="submission" date="2020-04" db="EMBL/GenBank/DDBJ databases">
        <title>Draft Genome Sequence of Streptomyces morookaense DSM 40503, an 8-azaguanine-producing strain.</title>
        <authorList>
            <person name="Qi J."/>
            <person name="Gao J.-M."/>
        </authorList>
    </citation>
    <scope>NUCLEOTIDE SEQUENCE [LARGE SCALE GENOMIC DNA]</scope>
    <source>
        <strain evidence="2 3">DSM 40503</strain>
    </source>
</reference>
<evidence type="ECO:0000256" key="1">
    <source>
        <dbReference type="SAM" id="Phobius"/>
    </source>
</evidence>
<keyword evidence="1" id="KW-1133">Transmembrane helix</keyword>
<organism evidence="2 3">
    <name type="scientific">Streptomyces morookaense</name>
    <name type="common">Streptoverticillium morookaense</name>
    <dbReference type="NCBI Taxonomy" id="1970"/>
    <lineage>
        <taxon>Bacteria</taxon>
        <taxon>Bacillati</taxon>
        <taxon>Actinomycetota</taxon>
        <taxon>Actinomycetes</taxon>
        <taxon>Kitasatosporales</taxon>
        <taxon>Streptomycetaceae</taxon>
        <taxon>Streptomyces</taxon>
    </lineage>
</organism>
<feature type="transmembrane region" description="Helical" evidence="1">
    <location>
        <begin position="21"/>
        <end position="46"/>
    </location>
</feature>
<sequence length="51" mass="5438">MTSVSTHKPIPVPAHVARQRRIVLGLFISACVVLMGATVLSLLLLLNGTLE</sequence>
<evidence type="ECO:0000313" key="3">
    <source>
        <dbReference type="Proteomes" id="UP000587462"/>
    </source>
</evidence>
<keyword evidence="1" id="KW-0472">Membrane</keyword>
<keyword evidence="1" id="KW-0812">Transmembrane</keyword>
<evidence type="ECO:0000313" key="2">
    <source>
        <dbReference type="EMBL" id="NVK76119.1"/>
    </source>
</evidence>
<dbReference type="AlphaFoldDB" id="A0A7Y7AZN4"/>
<accession>A0A7Y7AZN4</accession>
<gene>
    <name evidence="2" type="ORF">HG542_00430</name>
</gene>
<dbReference type="EMBL" id="JABBXF010000001">
    <property type="protein sequence ID" value="NVK76119.1"/>
    <property type="molecule type" value="Genomic_DNA"/>
</dbReference>
<name>A0A7Y7AZN4_STRMO</name>
<dbReference type="RefSeq" id="WP_171077916.1">
    <property type="nucleotide sequence ID" value="NZ_BNBU01000007.1"/>
</dbReference>
<protein>
    <submittedName>
        <fullName evidence="2">Uncharacterized protein</fullName>
    </submittedName>
</protein>
<dbReference type="Proteomes" id="UP000587462">
    <property type="component" value="Unassembled WGS sequence"/>
</dbReference>
<keyword evidence="3" id="KW-1185">Reference proteome</keyword>
<proteinExistence type="predicted"/>